<dbReference type="InterPro" id="IPR036709">
    <property type="entry name" value="Autotransporte_beta_dom_sf"/>
</dbReference>
<dbReference type="Gene3D" id="2.40.128.130">
    <property type="entry name" value="Autotransporter beta-domain"/>
    <property type="match status" value="1"/>
</dbReference>
<feature type="domain" description="Autotransporter" evidence="2">
    <location>
        <begin position="767"/>
        <end position="1040"/>
    </location>
</feature>
<dbReference type="InterPro" id="IPR005546">
    <property type="entry name" value="Autotransporte_beta"/>
</dbReference>
<protein>
    <submittedName>
        <fullName evidence="3">AIDA-I autotransporter</fullName>
    </submittedName>
</protein>
<dbReference type="Gene3D" id="2.160.20.20">
    <property type="match status" value="1"/>
</dbReference>
<dbReference type="Proteomes" id="UP000286947">
    <property type="component" value="Unassembled WGS sequence"/>
</dbReference>
<dbReference type="SMART" id="SM00869">
    <property type="entry name" value="Autotransporter"/>
    <property type="match status" value="1"/>
</dbReference>
<comment type="caution">
    <text evidence="3">The sequence shown here is derived from an EMBL/GenBank/DDBJ whole genome shotgun (WGS) entry which is preliminary data.</text>
</comment>
<reference evidence="3 4" key="1">
    <citation type="submission" date="2018-01" db="EMBL/GenBank/DDBJ databases">
        <title>Saezia sanguinis gen. nov., sp. nov., in the order Burkholderiales isolated from human blood.</title>
        <authorList>
            <person name="Medina-Pascual M.J."/>
            <person name="Valdezate S."/>
            <person name="Monzon S."/>
            <person name="Cuesta I."/>
            <person name="Carrasco G."/>
            <person name="Villalon P."/>
            <person name="Saez-Nieto J.A."/>
        </authorList>
    </citation>
    <scope>NUCLEOTIDE SEQUENCE [LARGE SCALE GENOMIC DNA]</scope>
    <source>
        <strain evidence="3 4">CNM695-12</strain>
    </source>
</reference>
<evidence type="ECO:0000259" key="2">
    <source>
        <dbReference type="PROSITE" id="PS51208"/>
    </source>
</evidence>
<dbReference type="NCBIfam" id="TIGR01414">
    <property type="entry name" value="autotrans_barl"/>
    <property type="match status" value="1"/>
</dbReference>
<dbReference type="InterPro" id="IPR043990">
    <property type="entry name" value="AC_1"/>
</dbReference>
<dbReference type="Pfam" id="PF03797">
    <property type="entry name" value="Autotransporter"/>
    <property type="match status" value="1"/>
</dbReference>
<keyword evidence="4" id="KW-1185">Reference proteome</keyword>
<dbReference type="Pfam" id="PF18883">
    <property type="entry name" value="AC_1"/>
    <property type="match status" value="1"/>
</dbReference>
<dbReference type="OrthoDB" id="8932702at2"/>
<dbReference type="PROSITE" id="PS51208">
    <property type="entry name" value="AUTOTRANSPORTER"/>
    <property type="match status" value="1"/>
</dbReference>
<organism evidence="3 4">
    <name type="scientific">Saezia sanguinis</name>
    <dbReference type="NCBI Taxonomy" id="1965230"/>
    <lineage>
        <taxon>Bacteria</taxon>
        <taxon>Pseudomonadati</taxon>
        <taxon>Pseudomonadota</taxon>
        <taxon>Betaproteobacteria</taxon>
        <taxon>Burkholderiales</taxon>
        <taxon>Saeziaceae</taxon>
        <taxon>Saezia</taxon>
    </lineage>
</organism>
<name>A0A433SAZ2_9BURK</name>
<evidence type="ECO:0000313" key="4">
    <source>
        <dbReference type="Proteomes" id="UP000286947"/>
    </source>
</evidence>
<dbReference type="InterPro" id="IPR012332">
    <property type="entry name" value="Autotransporter_pectin_lyase_C"/>
</dbReference>
<dbReference type="AlphaFoldDB" id="A0A433SAZ2"/>
<feature type="signal peptide" evidence="1">
    <location>
        <begin position="1"/>
        <end position="33"/>
    </location>
</feature>
<gene>
    <name evidence="3" type="primary">aidA-I_3</name>
    <name evidence="3" type="ORF">CUZ56_02507</name>
</gene>
<dbReference type="GO" id="GO:0019867">
    <property type="term" value="C:outer membrane"/>
    <property type="evidence" value="ECO:0007669"/>
    <property type="project" value="InterPro"/>
</dbReference>
<keyword evidence="1" id="KW-0732">Signal</keyword>
<feature type="chain" id="PRO_5019295009" evidence="1">
    <location>
        <begin position="34"/>
        <end position="1040"/>
    </location>
</feature>
<evidence type="ECO:0000256" key="1">
    <source>
        <dbReference type="SAM" id="SignalP"/>
    </source>
</evidence>
<accession>A0A433SAZ2</accession>
<dbReference type="CDD" id="cd01344">
    <property type="entry name" value="PL2_Passenger_AT"/>
    <property type="match status" value="1"/>
</dbReference>
<evidence type="ECO:0000313" key="3">
    <source>
        <dbReference type="EMBL" id="RUS65907.1"/>
    </source>
</evidence>
<proteinExistence type="predicted"/>
<dbReference type="SUPFAM" id="SSF103515">
    <property type="entry name" value="Autotransporter"/>
    <property type="match status" value="1"/>
</dbReference>
<sequence length="1040" mass="107543">MAHKKSSIHKKCFRLTPITAAVMFGALNIGAQADVLIDGAGVIGVYGQEPDSLVSTPTVLSNSADDIHIQNTLNQGASRGSYGIRLDTASSQGGILTYSKVGGVITVDRSSVYSSLAGTMGTPSVSPPGSGTYSSTGASAGVYGLSTNGGLLRLNIENIDSINLNASNAIGIGAYATGSNTGDIEINFLGADSKIIAHGSKTDGINAQNDTPNGNITIRQEGSISLTHLIQHGVTTSSPMTGINAVTNNSAGGNVTVYASGSITVDTGGTDNIQGGSGILATANAGNVLVEFDNANGSIIVGGANDQGQTGIRVSANSAGYTAAVNIVRADTIHVYGDGTSLSAIASQAANGAHAQIRIGQVDLIQVTSNNASATSNFVIRGIATGSGGNVSIDSMARKIVAQGDNLLGIDAYSSTGAIDVRVGGQVLAEGANSIAIQTSSFSGANQVLLYSDADIKGGAGSGYGIYLNNLVQGGQTLTLSTGSQVSSANDFAVYAHNASGSTTVNNGGVITGFTRFASPQAIFNNQAGGTLSLQDFSSGSKGVVTSIFGTDGQFNNDGLIRFSAKNVDGTVTHAVFDGIDTFNHNASGSIDLSMGVNDLAGSTLTIGNSTGTTAYVSNGGSLILNTQLHDGGVSDRLILDHASTGSGATRIYIQPTAGSVGGGLSGDGIEVVTVNGTSSHDAFVLGAPVTAGAYEYILGQGSQVSTENNWYLQSSLVVVPPINPGDPDSPSIRIPIYNPNIGSYLGNQYAAATMFNHNILDRRDNVRSPDQTLWIRTNHTDGETKLLGGLQQADISTSLVQIGADLIKQGDIVAGIYGGYGTSRINNQSNQTGTTADGKVEGYSIGIYGSWMPEQNKGPYIDLWGHYAWYDNQLSGAAQSHTSKYDSSGYALSAEIGYGIEINRHEDGSAWILEPHAQVIYSHLEADNFYDSHGTWYSNNQASGYQTRLGARLYGQLATDQKGVAPFIELNWLHNNVDNGVQLNGMALSSDIGRNVGEVKIGVQGELTERLSTWGHIGLQHGSESFKRYEIQLGLGWQW</sequence>
<dbReference type="InterPro" id="IPR006315">
    <property type="entry name" value="OM_autotransptr_brl_dom"/>
</dbReference>
<dbReference type="EMBL" id="PQSP01000008">
    <property type="protein sequence ID" value="RUS65907.1"/>
    <property type="molecule type" value="Genomic_DNA"/>
</dbReference>